<dbReference type="CDD" id="cd16913">
    <property type="entry name" value="YkuD_like"/>
    <property type="match status" value="1"/>
</dbReference>
<keyword evidence="4" id="KW-0732">Signal</keyword>
<evidence type="ECO:0000256" key="11">
    <source>
        <dbReference type="ARBA" id="ARBA00023316"/>
    </source>
</evidence>
<evidence type="ECO:0000256" key="12">
    <source>
        <dbReference type="ARBA" id="ARBA00060592"/>
    </source>
</evidence>
<keyword evidence="3" id="KW-0808">Transferase</keyword>
<dbReference type="PANTHER" id="PTHR30582">
    <property type="entry name" value="L,D-TRANSPEPTIDASE"/>
    <property type="match status" value="1"/>
</dbReference>
<dbReference type="InterPro" id="IPR005490">
    <property type="entry name" value="LD_TPept_cat_dom"/>
</dbReference>
<evidence type="ECO:0000256" key="8">
    <source>
        <dbReference type="ARBA" id="ARBA00023139"/>
    </source>
</evidence>
<reference evidence="14" key="1">
    <citation type="submission" date="2020-05" db="EMBL/GenBank/DDBJ databases">
        <authorList>
            <person name="Chiriac C."/>
            <person name="Salcher M."/>
            <person name="Ghai R."/>
            <person name="Kavagutti S V."/>
        </authorList>
    </citation>
    <scope>NUCLEOTIDE SEQUENCE</scope>
</reference>
<dbReference type="SUPFAM" id="SSF141523">
    <property type="entry name" value="L,D-transpeptidase catalytic domain-like"/>
    <property type="match status" value="1"/>
</dbReference>
<dbReference type="PROSITE" id="PS51257">
    <property type="entry name" value="PROKAR_LIPOPROTEIN"/>
    <property type="match status" value="1"/>
</dbReference>
<dbReference type="UniPathway" id="UPA00219"/>
<dbReference type="Gene3D" id="2.60.40.3710">
    <property type="match status" value="1"/>
</dbReference>
<keyword evidence="10" id="KW-0012">Acyltransferase</keyword>
<sequence>MMIHRFFAVGAMAASLVLSLAGCSYGPMVFAAPDLGHLQIEAGSPQQASIAKITTSPRLTSGTLISPLTPVAVSVAAGRLTQVALNGPAGAVSGTMSDDATSWTSASESLGYGASYRITASAVDRIGLTTTLTGTFETVSPTTFLGFVTSPHEGAVVGVGLPLQVTLDHAVVGEVYQAELARRLAVSADGRALEGAWRWAGDQALTYRPKTYWPGNATVVLSAPLNGVQFGPDLWGVGDRDITFSTGPSMISFADMATHQLTVTKDGATVRTIPITTGKPGFWTRSGIKVIEDKERARVMDAATGGTATTDPEYYRLRVEYAMRVTDSGEFLHAAPWSVAAQGHVNVSHGCTGMSEVNAKWLFENSLIGDVVVYTGTSRMMEPDNGIGIWNISWPAWLAGSAME</sequence>
<dbReference type="PANTHER" id="PTHR30582:SF2">
    <property type="entry name" value="L,D-TRANSPEPTIDASE YCIB-RELATED"/>
    <property type="match status" value="1"/>
</dbReference>
<dbReference type="GO" id="GO:0071555">
    <property type="term" value="P:cell wall organization"/>
    <property type="evidence" value="ECO:0007669"/>
    <property type="project" value="UniProtKB-KW"/>
</dbReference>
<evidence type="ECO:0000256" key="4">
    <source>
        <dbReference type="ARBA" id="ARBA00022729"/>
    </source>
</evidence>
<keyword evidence="5" id="KW-0133">Cell shape</keyword>
<accession>A0A6J7S9U6</accession>
<dbReference type="AlphaFoldDB" id="A0A6J7S9U6"/>
<proteinExistence type="predicted"/>
<feature type="domain" description="L,D-TPase catalytic" evidence="13">
    <location>
        <begin position="250"/>
        <end position="375"/>
    </location>
</feature>
<evidence type="ECO:0000256" key="2">
    <source>
        <dbReference type="ARBA" id="ARBA00022475"/>
    </source>
</evidence>
<dbReference type="Gene3D" id="2.60.40.3780">
    <property type="match status" value="1"/>
</dbReference>
<evidence type="ECO:0000256" key="7">
    <source>
        <dbReference type="ARBA" id="ARBA00023136"/>
    </source>
</evidence>
<comment type="pathway">
    <text evidence="1">Cell wall biogenesis; peptidoglycan biosynthesis.</text>
</comment>
<evidence type="ECO:0000256" key="9">
    <source>
        <dbReference type="ARBA" id="ARBA00023288"/>
    </source>
</evidence>
<dbReference type="GO" id="GO:0008360">
    <property type="term" value="P:regulation of cell shape"/>
    <property type="evidence" value="ECO:0007669"/>
    <property type="project" value="UniProtKB-KW"/>
</dbReference>
<dbReference type="GO" id="GO:0016746">
    <property type="term" value="F:acyltransferase activity"/>
    <property type="evidence" value="ECO:0007669"/>
    <property type="project" value="UniProtKB-KW"/>
</dbReference>
<keyword evidence="7" id="KW-0472">Membrane</keyword>
<gene>
    <name evidence="14" type="ORF">UFOPK4150_01901</name>
</gene>
<dbReference type="Pfam" id="PF03734">
    <property type="entry name" value="YkuD"/>
    <property type="match status" value="1"/>
</dbReference>
<protein>
    <submittedName>
        <fullName evidence="14">Unannotated protein</fullName>
    </submittedName>
</protein>
<evidence type="ECO:0000256" key="6">
    <source>
        <dbReference type="ARBA" id="ARBA00022984"/>
    </source>
</evidence>
<dbReference type="GO" id="GO:0005576">
    <property type="term" value="C:extracellular region"/>
    <property type="evidence" value="ECO:0007669"/>
    <property type="project" value="TreeGrafter"/>
</dbReference>
<evidence type="ECO:0000259" key="13">
    <source>
        <dbReference type="PROSITE" id="PS52029"/>
    </source>
</evidence>
<dbReference type="EMBL" id="CAFBPU010000048">
    <property type="protein sequence ID" value="CAB5037879.1"/>
    <property type="molecule type" value="Genomic_DNA"/>
</dbReference>
<dbReference type="FunFam" id="2.40.440.10:FF:000005">
    <property type="entry name" value="L,D-transpeptidase 2"/>
    <property type="match status" value="1"/>
</dbReference>
<keyword evidence="2" id="KW-1003">Cell membrane</keyword>
<organism evidence="14">
    <name type="scientific">freshwater metagenome</name>
    <dbReference type="NCBI Taxonomy" id="449393"/>
    <lineage>
        <taxon>unclassified sequences</taxon>
        <taxon>metagenomes</taxon>
        <taxon>ecological metagenomes</taxon>
    </lineage>
</organism>
<keyword evidence="8" id="KW-0564">Palmitate</keyword>
<evidence type="ECO:0000256" key="5">
    <source>
        <dbReference type="ARBA" id="ARBA00022960"/>
    </source>
</evidence>
<dbReference type="GO" id="GO:0018104">
    <property type="term" value="P:peptidoglycan-protein cross-linking"/>
    <property type="evidence" value="ECO:0007669"/>
    <property type="project" value="TreeGrafter"/>
</dbReference>
<keyword evidence="9" id="KW-0449">Lipoprotein</keyword>
<comment type="pathway">
    <text evidence="12">Glycan biosynthesis.</text>
</comment>
<evidence type="ECO:0000256" key="1">
    <source>
        <dbReference type="ARBA" id="ARBA00004752"/>
    </source>
</evidence>
<dbReference type="Pfam" id="PF17964">
    <property type="entry name" value="Big_10"/>
    <property type="match status" value="1"/>
</dbReference>
<evidence type="ECO:0000313" key="14">
    <source>
        <dbReference type="EMBL" id="CAB5037879.1"/>
    </source>
</evidence>
<dbReference type="Gene3D" id="2.40.440.10">
    <property type="entry name" value="L,D-transpeptidase catalytic domain-like"/>
    <property type="match status" value="1"/>
</dbReference>
<name>A0A6J7S9U6_9ZZZZ</name>
<dbReference type="GO" id="GO:0071972">
    <property type="term" value="F:peptidoglycan L,D-transpeptidase activity"/>
    <property type="evidence" value="ECO:0007669"/>
    <property type="project" value="TreeGrafter"/>
</dbReference>
<evidence type="ECO:0000256" key="10">
    <source>
        <dbReference type="ARBA" id="ARBA00023315"/>
    </source>
</evidence>
<dbReference type="InterPro" id="IPR038063">
    <property type="entry name" value="Transpep_catalytic_dom"/>
</dbReference>
<dbReference type="InterPro" id="IPR050979">
    <property type="entry name" value="LD-transpeptidase"/>
</dbReference>
<keyword evidence="6" id="KW-0573">Peptidoglycan synthesis</keyword>
<dbReference type="PROSITE" id="PS52029">
    <property type="entry name" value="LD_TPASE"/>
    <property type="match status" value="1"/>
</dbReference>
<dbReference type="InterPro" id="IPR041280">
    <property type="entry name" value="Big_10"/>
</dbReference>
<evidence type="ECO:0000256" key="3">
    <source>
        <dbReference type="ARBA" id="ARBA00022679"/>
    </source>
</evidence>
<keyword evidence="11" id="KW-0961">Cell wall biogenesis/degradation</keyword>